<feature type="domain" description="Glutaredoxin" evidence="1">
    <location>
        <begin position="17"/>
        <end position="68"/>
    </location>
</feature>
<dbReference type="EMBL" id="CP060718">
    <property type="protein sequence ID" value="QNN66866.1"/>
    <property type="molecule type" value="Genomic_DNA"/>
</dbReference>
<name>A0A7G9SG91_9SPHN</name>
<evidence type="ECO:0000313" key="3">
    <source>
        <dbReference type="Proteomes" id="UP000515971"/>
    </source>
</evidence>
<dbReference type="KEGG" id="slut:H9L13_09385"/>
<protein>
    <submittedName>
        <fullName evidence="2">Glutaredoxin</fullName>
    </submittedName>
</protein>
<dbReference type="PROSITE" id="PS51354">
    <property type="entry name" value="GLUTAREDOXIN_2"/>
    <property type="match status" value="1"/>
</dbReference>
<dbReference type="InterPro" id="IPR036249">
    <property type="entry name" value="Thioredoxin-like_sf"/>
</dbReference>
<organism evidence="2 3">
    <name type="scientific">Sphingomonas lutea</name>
    <dbReference type="NCBI Taxonomy" id="1045317"/>
    <lineage>
        <taxon>Bacteria</taxon>
        <taxon>Pseudomonadati</taxon>
        <taxon>Pseudomonadota</taxon>
        <taxon>Alphaproteobacteria</taxon>
        <taxon>Sphingomonadales</taxon>
        <taxon>Sphingomonadaceae</taxon>
        <taxon>Sphingomonas</taxon>
    </lineage>
</organism>
<keyword evidence="3" id="KW-1185">Reference proteome</keyword>
<dbReference type="InterPro" id="IPR002109">
    <property type="entry name" value="Glutaredoxin"/>
</dbReference>
<dbReference type="RefSeq" id="WP_187537458.1">
    <property type="nucleotide sequence ID" value="NZ_BAABJT010000001.1"/>
</dbReference>
<reference evidence="2 3" key="1">
    <citation type="submission" date="2020-08" db="EMBL/GenBank/DDBJ databases">
        <title>Genome sequence of Sphingomonas lutea KCTC 23642T.</title>
        <authorList>
            <person name="Hyun D.-W."/>
            <person name="Bae J.-W."/>
        </authorList>
    </citation>
    <scope>NUCLEOTIDE SEQUENCE [LARGE SCALE GENOMIC DNA]</scope>
    <source>
        <strain evidence="2 3">KCTC 23642</strain>
    </source>
</reference>
<proteinExistence type="predicted"/>
<dbReference type="AlphaFoldDB" id="A0A7G9SG91"/>
<dbReference type="Gene3D" id="3.40.30.10">
    <property type="entry name" value="Glutaredoxin"/>
    <property type="match status" value="1"/>
</dbReference>
<dbReference type="Proteomes" id="UP000515971">
    <property type="component" value="Chromosome"/>
</dbReference>
<dbReference type="Pfam" id="PF00462">
    <property type="entry name" value="Glutaredoxin"/>
    <property type="match status" value="1"/>
</dbReference>
<evidence type="ECO:0000259" key="1">
    <source>
        <dbReference type="Pfam" id="PF00462"/>
    </source>
</evidence>
<accession>A0A7G9SG91</accession>
<sequence length="86" mass="9675">MTEARKATLYRMVLPDHVCPFGVRALQALERHGFEVDDRSLKTRMEVDAFKTKHGVSTTPLIFIGGKPIGGSRDLERYLANETART</sequence>
<gene>
    <name evidence="2" type="ORF">H9L13_09385</name>
</gene>
<evidence type="ECO:0000313" key="2">
    <source>
        <dbReference type="EMBL" id="QNN66866.1"/>
    </source>
</evidence>
<dbReference type="SUPFAM" id="SSF52833">
    <property type="entry name" value="Thioredoxin-like"/>
    <property type="match status" value="1"/>
</dbReference>